<dbReference type="RefSeq" id="WP_195035695.1">
    <property type="nucleotide sequence ID" value="NZ_JADLRE010000026.1"/>
</dbReference>
<protein>
    <recommendedName>
        <fullName evidence="4">Serine protease</fullName>
    </recommendedName>
</protein>
<evidence type="ECO:0008006" key="4">
    <source>
        <dbReference type="Google" id="ProtNLM"/>
    </source>
</evidence>
<dbReference type="EMBL" id="JADLRE010000026">
    <property type="protein sequence ID" value="MBF6228810.1"/>
    <property type="molecule type" value="Genomic_DNA"/>
</dbReference>
<evidence type="ECO:0000313" key="2">
    <source>
        <dbReference type="EMBL" id="MBF6228810.1"/>
    </source>
</evidence>
<reference evidence="2 3" key="1">
    <citation type="submission" date="2020-10" db="EMBL/GenBank/DDBJ databases">
        <title>Identification of Nocardia species via Next-generation sequencing and recognition of intraspecies genetic diversity.</title>
        <authorList>
            <person name="Li P."/>
            <person name="Li P."/>
            <person name="Lu B."/>
        </authorList>
    </citation>
    <scope>NUCLEOTIDE SEQUENCE [LARGE SCALE GENOMIC DNA]</scope>
    <source>
        <strain evidence="2 3">N-11</strain>
    </source>
</reference>
<name>A0ABS0CEP3_9NOCA</name>
<evidence type="ECO:0000256" key="1">
    <source>
        <dbReference type="SAM" id="MobiDB-lite"/>
    </source>
</evidence>
<evidence type="ECO:0000313" key="3">
    <source>
        <dbReference type="Proteomes" id="UP000807309"/>
    </source>
</evidence>
<feature type="region of interest" description="Disordered" evidence="1">
    <location>
        <begin position="108"/>
        <end position="131"/>
    </location>
</feature>
<sequence>MFTDDAGNAYLGQAAHCATTGQSNDTDGGTSGSLPLRTIVTFSRDGSPFAQGASIGTGQLAYSSWPTVQQRGETDPNACAFNDIALVKITPELAGSVNPSLPHWGGPVGLNTTGTGSGVPPSRAKAQPPRRPATASWWALEVAARICWSSAEVCASSTDELGRASTPTAYMRLPQ</sequence>
<dbReference type="Proteomes" id="UP000807309">
    <property type="component" value="Unassembled WGS sequence"/>
</dbReference>
<accession>A0ABS0CEP3</accession>
<comment type="caution">
    <text evidence="2">The sequence shown here is derived from an EMBL/GenBank/DDBJ whole genome shotgun (WGS) entry which is preliminary data.</text>
</comment>
<keyword evidence="3" id="KW-1185">Reference proteome</keyword>
<proteinExistence type="predicted"/>
<organism evidence="2 3">
    <name type="scientific">Nocardia abscessus</name>
    <dbReference type="NCBI Taxonomy" id="120957"/>
    <lineage>
        <taxon>Bacteria</taxon>
        <taxon>Bacillati</taxon>
        <taxon>Actinomycetota</taxon>
        <taxon>Actinomycetes</taxon>
        <taxon>Mycobacteriales</taxon>
        <taxon>Nocardiaceae</taxon>
        <taxon>Nocardia</taxon>
    </lineage>
</organism>
<gene>
    <name evidence="2" type="ORF">IU470_27395</name>
</gene>